<evidence type="ECO:0000256" key="1">
    <source>
        <dbReference type="SAM" id="MobiDB-lite"/>
    </source>
</evidence>
<accession>A0A641AK00</accession>
<name>A0A641AK00_9ACTN</name>
<organism evidence="3 4">
    <name type="scientific">Aeromicrobium fastidiosum</name>
    <dbReference type="NCBI Taxonomy" id="52699"/>
    <lineage>
        <taxon>Bacteria</taxon>
        <taxon>Bacillati</taxon>
        <taxon>Actinomycetota</taxon>
        <taxon>Actinomycetes</taxon>
        <taxon>Propionibacteriales</taxon>
        <taxon>Nocardioidaceae</taxon>
        <taxon>Aeromicrobium</taxon>
    </lineage>
</organism>
<dbReference type="Pfam" id="PF14206">
    <property type="entry name" value="Cys_rich_CPCC"/>
    <property type="match status" value="1"/>
</dbReference>
<gene>
    <name evidence="3" type="ORF">ESP62_014700</name>
</gene>
<dbReference type="InterPro" id="IPR025983">
    <property type="entry name" value="Cys_rich_CPCC"/>
</dbReference>
<protein>
    <recommendedName>
        <fullName evidence="2">Cysteine-rich CPCC domain-containing protein</fullName>
    </recommendedName>
</protein>
<comment type="caution">
    <text evidence="3">The sequence shown here is derived from an EMBL/GenBank/DDBJ whole genome shotgun (WGS) entry which is preliminary data.</text>
</comment>
<dbReference type="RefSeq" id="WP_129185725.1">
    <property type="nucleotide sequence ID" value="NZ_JAGIOG010000001.1"/>
</dbReference>
<dbReference type="AlphaFoldDB" id="A0A641AK00"/>
<evidence type="ECO:0000313" key="3">
    <source>
        <dbReference type="EMBL" id="KAA1374640.1"/>
    </source>
</evidence>
<reference evidence="3" key="1">
    <citation type="submission" date="2019-09" db="EMBL/GenBank/DDBJ databases">
        <authorList>
            <person name="Li J."/>
        </authorList>
    </citation>
    <scope>NUCLEOTIDE SEQUENCE [LARGE SCALE GENOMIC DNA]</scope>
    <source>
        <strain evidence="3">NRBC 14897</strain>
    </source>
</reference>
<evidence type="ECO:0000259" key="2">
    <source>
        <dbReference type="Pfam" id="PF14206"/>
    </source>
</evidence>
<feature type="region of interest" description="Disordered" evidence="1">
    <location>
        <begin position="42"/>
        <end position="73"/>
    </location>
</feature>
<keyword evidence="4" id="KW-1185">Reference proteome</keyword>
<evidence type="ECO:0000313" key="4">
    <source>
        <dbReference type="Proteomes" id="UP001515100"/>
    </source>
</evidence>
<feature type="domain" description="Cysteine-rich CPCC" evidence="2">
    <location>
        <begin position="3"/>
        <end position="36"/>
    </location>
</feature>
<dbReference type="Proteomes" id="UP001515100">
    <property type="component" value="Unassembled WGS sequence"/>
</dbReference>
<proteinExistence type="predicted"/>
<dbReference type="EMBL" id="SDPP02000004">
    <property type="protein sequence ID" value="KAA1374640.1"/>
    <property type="molecule type" value="Genomic_DNA"/>
</dbReference>
<sequence length="73" mass="8458">MHPCPCRGYRTLPGQGDYDLCPVYWWEDEGLETKRAMCFQPAPRSSAQQDVGTRVLRQRRHSPSSLLAWRPNP</sequence>
<dbReference type="OrthoDB" id="1456570at2"/>